<dbReference type="InterPro" id="IPR002176">
    <property type="entry name" value="X-over_junc_endoDNase_RuvC"/>
</dbReference>
<comment type="subunit">
    <text evidence="13">Homodimer which binds Holliday junction (HJ) DNA. The HJ becomes 2-fold symmetrical on binding to RuvC with unstacked arms; it has a different conformation from HJ DNA in complex with RuvA. In the full resolvosome a probable DNA-RuvA(4)-RuvB(12)-RuvC(2) complex forms which resolves the HJ.</text>
</comment>
<feature type="active site" evidence="13">
    <location>
        <position position="7"/>
    </location>
</feature>
<evidence type="ECO:0000256" key="7">
    <source>
        <dbReference type="ARBA" id="ARBA00022801"/>
    </source>
</evidence>
<name>A0A9E2NYV4_9FUSO</name>
<dbReference type="Gene3D" id="3.30.420.10">
    <property type="entry name" value="Ribonuclease H-like superfamily/Ribonuclease H"/>
    <property type="match status" value="1"/>
</dbReference>
<sequence>MRILGIDPGTAIVGFSILDFENNRFNVIDYGCIFTDKDMPMEDRLCKIYSELDGIIKKYNPDEMAIEELFYFKNNKTVISVGQARGVIILCGRQNNLIINHYTPLQVKTGITGYGKAEKKQIQLMVQRILGLKEIPKPDDAADALAIAITHINSKNSGIFAREITGKLSSKSLPKTKLSAKEYRELILNGGN</sequence>
<evidence type="ECO:0000256" key="10">
    <source>
        <dbReference type="ARBA" id="ARBA00023172"/>
    </source>
</evidence>
<feature type="binding site" evidence="13">
    <location>
        <position position="7"/>
    </location>
    <ligand>
        <name>Mg(2+)</name>
        <dbReference type="ChEBI" id="CHEBI:18420"/>
        <label>1</label>
    </ligand>
</feature>
<keyword evidence="5 13" id="KW-0255">Endonuclease</keyword>
<comment type="similarity">
    <text evidence="1 13">Belongs to the RuvC family.</text>
</comment>
<dbReference type="GO" id="GO:0005737">
    <property type="term" value="C:cytoplasm"/>
    <property type="evidence" value="ECO:0007669"/>
    <property type="project" value="UniProtKB-SubCell"/>
</dbReference>
<keyword evidence="7 13" id="KW-0378">Hydrolase</keyword>
<keyword evidence="3 13" id="KW-0540">Nuclease</keyword>
<evidence type="ECO:0000256" key="14">
    <source>
        <dbReference type="NCBIfam" id="TIGR00228"/>
    </source>
</evidence>
<dbReference type="PANTHER" id="PTHR30194:SF3">
    <property type="entry name" value="CROSSOVER JUNCTION ENDODEOXYRIBONUCLEASE RUVC"/>
    <property type="match status" value="1"/>
</dbReference>
<evidence type="ECO:0000256" key="11">
    <source>
        <dbReference type="ARBA" id="ARBA00023204"/>
    </source>
</evidence>
<dbReference type="EMBL" id="JAHLFN010000054">
    <property type="protein sequence ID" value="MBU3842426.1"/>
    <property type="molecule type" value="Genomic_DNA"/>
</dbReference>
<evidence type="ECO:0000313" key="16">
    <source>
        <dbReference type="Proteomes" id="UP000724657"/>
    </source>
</evidence>
<evidence type="ECO:0000256" key="9">
    <source>
        <dbReference type="ARBA" id="ARBA00023125"/>
    </source>
</evidence>
<keyword evidence="6 13" id="KW-0227">DNA damage</keyword>
<dbReference type="GO" id="GO:0048476">
    <property type="term" value="C:Holliday junction resolvase complex"/>
    <property type="evidence" value="ECO:0007669"/>
    <property type="project" value="UniProtKB-UniRule"/>
</dbReference>
<keyword evidence="8 13" id="KW-0460">Magnesium</keyword>
<comment type="function">
    <text evidence="13">The RuvA-RuvB-RuvC complex processes Holliday junction (HJ) DNA during genetic recombination and DNA repair. Endonuclease that resolves HJ intermediates. Cleaves cruciform DNA by making single-stranded nicks across the HJ at symmetrical positions within the homologous arms, yielding a 5'-phosphate and a 3'-hydroxyl group; requires a central core of homology in the junction. The consensus cleavage sequence is 5'-(A/T)TT(C/G)-3'. Cleavage occurs on the 3'-side of the TT dinucleotide at the point of strand exchange. HJ branch migration catalyzed by RuvA-RuvB allows RuvC to scan DNA until it finds its consensus sequence, where it cleaves and resolves the cruciform DNA.</text>
</comment>
<dbReference type="NCBIfam" id="TIGR00228">
    <property type="entry name" value="ruvC"/>
    <property type="match status" value="1"/>
</dbReference>
<keyword evidence="9 13" id="KW-0238">DNA-binding</keyword>
<gene>
    <name evidence="13 15" type="primary">ruvC</name>
    <name evidence="15" type="ORF">IAA47_05515</name>
</gene>
<comment type="catalytic activity">
    <reaction evidence="12 13">
        <text>Endonucleolytic cleavage at a junction such as a reciprocal single-stranded crossover between two homologous DNA duplexes (Holliday junction).</text>
        <dbReference type="EC" id="3.1.21.10"/>
    </reaction>
</comment>
<proteinExistence type="inferred from homology"/>
<evidence type="ECO:0000256" key="8">
    <source>
        <dbReference type="ARBA" id="ARBA00022842"/>
    </source>
</evidence>
<reference evidence="15" key="1">
    <citation type="journal article" date="2021" name="PeerJ">
        <title>Extensive microbial diversity within the chicken gut microbiome revealed by metagenomics and culture.</title>
        <authorList>
            <person name="Gilroy R."/>
            <person name="Ravi A."/>
            <person name="Getino M."/>
            <person name="Pursley I."/>
            <person name="Horton D.L."/>
            <person name="Alikhan N.F."/>
            <person name="Baker D."/>
            <person name="Gharbi K."/>
            <person name="Hall N."/>
            <person name="Watson M."/>
            <person name="Adriaenssens E.M."/>
            <person name="Foster-Nyarko E."/>
            <person name="Jarju S."/>
            <person name="Secka A."/>
            <person name="Antonio M."/>
            <person name="Oren A."/>
            <person name="Chaudhuri R.R."/>
            <person name="La Ragione R."/>
            <person name="Hildebrand F."/>
            <person name="Pallen M.J."/>
        </authorList>
    </citation>
    <scope>NUCLEOTIDE SEQUENCE</scope>
    <source>
        <strain evidence="15">A6-441</strain>
    </source>
</reference>
<dbReference type="Pfam" id="PF02075">
    <property type="entry name" value="RuvC"/>
    <property type="match status" value="1"/>
</dbReference>
<feature type="active site" evidence="13">
    <location>
        <position position="140"/>
    </location>
</feature>
<dbReference type="AlphaFoldDB" id="A0A9E2NYV4"/>
<comment type="cofactor">
    <cofactor evidence="13">
        <name>Mg(2+)</name>
        <dbReference type="ChEBI" id="CHEBI:18420"/>
    </cofactor>
    <text evidence="13">Binds 2 Mg(2+) ion per subunit.</text>
</comment>
<feature type="binding site" evidence="13">
    <location>
        <position position="140"/>
    </location>
    <ligand>
        <name>Mg(2+)</name>
        <dbReference type="ChEBI" id="CHEBI:18420"/>
        <label>1</label>
    </ligand>
</feature>
<organism evidence="15 16">
    <name type="scientific">Candidatus Fusobacterium pullicola</name>
    <dbReference type="NCBI Taxonomy" id="2838601"/>
    <lineage>
        <taxon>Bacteria</taxon>
        <taxon>Fusobacteriati</taxon>
        <taxon>Fusobacteriota</taxon>
        <taxon>Fusobacteriia</taxon>
        <taxon>Fusobacteriales</taxon>
        <taxon>Fusobacteriaceae</taxon>
        <taxon>Fusobacterium</taxon>
    </lineage>
</organism>
<keyword evidence="2 13" id="KW-0963">Cytoplasm</keyword>
<dbReference type="FunFam" id="3.30.420.10:FF:000002">
    <property type="entry name" value="Crossover junction endodeoxyribonuclease RuvC"/>
    <property type="match status" value="1"/>
</dbReference>
<evidence type="ECO:0000256" key="12">
    <source>
        <dbReference type="ARBA" id="ARBA00029354"/>
    </source>
</evidence>
<dbReference type="GO" id="GO:0000287">
    <property type="term" value="F:magnesium ion binding"/>
    <property type="evidence" value="ECO:0007669"/>
    <property type="project" value="UniProtKB-UniRule"/>
</dbReference>
<dbReference type="GO" id="GO:0006310">
    <property type="term" value="P:DNA recombination"/>
    <property type="evidence" value="ECO:0007669"/>
    <property type="project" value="UniProtKB-UniRule"/>
</dbReference>
<dbReference type="PROSITE" id="PS01321">
    <property type="entry name" value="RUVC"/>
    <property type="match status" value="1"/>
</dbReference>
<evidence type="ECO:0000256" key="6">
    <source>
        <dbReference type="ARBA" id="ARBA00022763"/>
    </source>
</evidence>
<dbReference type="CDD" id="cd16962">
    <property type="entry name" value="RuvC"/>
    <property type="match status" value="1"/>
</dbReference>
<evidence type="ECO:0000256" key="2">
    <source>
        <dbReference type="ARBA" id="ARBA00022490"/>
    </source>
</evidence>
<comment type="subcellular location">
    <subcellularLocation>
        <location evidence="13">Cytoplasm</location>
    </subcellularLocation>
</comment>
<evidence type="ECO:0000256" key="3">
    <source>
        <dbReference type="ARBA" id="ARBA00022722"/>
    </source>
</evidence>
<accession>A0A9E2NYV4</accession>
<dbReference type="InterPro" id="IPR020563">
    <property type="entry name" value="X-over_junc_endoDNase_Mg_BS"/>
</dbReference>
<keyword evidence="10 13" id="KW-0233">DNA recombination</keyword>
<dbReference type="GO" id="GO:0003677">
    <property type="term" value="F:DNA binding"/>
    <property type="evidence" value="ECO:0007669"/>
    <property type="project" value="UniProtKB-KW"/>
</dbReference>
<dbReference type="Proteomes" id="UP000724657">
    <property type="component" value="Unassembled WGS sequence"/>
</dbReference>
<evidence type="ECO:0000256" key="13">
    <source>
        <dbReference type="HAMAP-Rule" id="MF_00034"/>
    </source>
</evidence>
<dbReference type="NCBIfam" id="NF000711">
    <property type="entry name" value="PRK00039.2-1"/>
    <property type="match status" value="1"/>
</dbReference>
<keyword evidence="11 13" id="KW-0234">DNA repair</keyword>
<comment type="caution">
    <text evidence="15">The sequence shown here is derived from an EMBL/GenBank/DDBJ whole genome shotgun (WGS) entry which is preliminary data.</text>
</comment>
<dbReference type="GO" id="GO:0006281">
    <property type="term" value="P:DNA repair"/>
    <property type="evidence" value="ECO:0007669"/>
    <property type="project" value="UniProtKB-UniRule"/>
</dbReference>
<feature type="active site" evidence="13">
    <location>
        <position position="67"/>
    </location>
</feature>
<dbReference type="InterPro" id="IPR036397">
    <property type="entry name" value="RNaseH_sf"/>
</dbReference>
<dbReference type="EC" id="3.1.21.10" evidence="13 14"/>
<dbReference type="SUPFAM" id="SSF53098">
    <property type="entry name" value="Ribonuclease H-like"/>
    <property type="match status" value="1"/>
</dbReference>
<dbReference type="PRINTS" id="PR00696">
    <property type="entry name" value="RSOLVASERUVC"/>
</dbReference>
<protein>
    <recommendedName>
        <fullName evidence="13 14">Crossover junction endodeoxyribonuclease RuvC</fullName>
        <ecNumber evidence="13 14">3.1.21.10</ecNumber>
    </recommendedName>
    <alternativeName>
        <fullName evidence="13">Holliday junction nuclease RuvC</fullName>
    </alternativeName>
    <alternativeName>
        <fullName evidence="13">Holliday junction resolvase RuvC</fullName>
    </alternativeName>
</protein>
<evidence type="ECO:0000313" key="15">
    <source>
        <dbReference type="EMBL" id="MBU3842426.1"/>
    </source>
</evidence>
<dbReference type="InterPro" id="IPR012337">
    <property type="entry name" value="RNaseH-like_sf"/>
</dbReference>
<dbReference type="HAMAP" id="MF_00034">
    <property type="entry name" value="RuvC"/>
    <property type="match status" value="1"/>
</dbReference>
<evidence type="ECO:0000256" key="5">
    <source>
        <dbReference type="ARBA" id="ARBA00022759"/>
    </source>
</evidence>
<dbReference type="GO" id="GO:0008821">
    <property type="term" value="F:crossover junction DNA endonuclease activity"/>
    <property type="evidence" value="ECO:0007669"/>
    <property type="project" value="UniProtKB-UniRule"/>
</dbReference>
<keyword evidence="4 13" id="KW-0479">Metal-binding</keyword>
<evidence type="ECO:0000256" key="1">
    <source>
        <dbReference type="ARBA" id="ARBA00009518"/>
    </source>
</evidence>
<evidence type="ECO:0000256" key="4">
    <source>
        <dbReference type="ARBA" id="ARBA00022723"/>
    </source>
</evidence>
<feature type="binding site" evidence="13">
    <location>
        <position position="67"/>
    </location>
    <ligand>
        <name>Mg(2+)</name>
        <dbReference type="ChEBI" id="CHEBI:18420"/>
        <label>2</label>
    </ligand>
</feature>
<reference evidence="15" key="2">
    <citation type="submission" date="2021-04" db="EMBL/GenBank/DDBJ databases">
        <authorList>
            <person name="Gilroy R."/>
        </authorList>
    </citation>
    <scope>NUCLEOTIDE SEQUENCE</scope>
    <source>
        <strain evidence="15">A6-441</strain>
    </source>
</reference>
<dbReference type="PANTHER" id="PTHR30194">
    <property type="entry name" value="CROSSOVER JUNCTION ENDODEOXYRIBONUCLEASE RUVC"/>
    <property type="match status" value="1"/>
</dbReference>